<proteinExistence type="predicted"/>
<evidence type="ECO:0000313" key="2">
    <source>
        <dbReference type="Proteomes" id="UP000228635"/>
    </source>
</evidence>
<organism evidence="1 2">
    <name type="scientific">Candidatus Harrisonbacteria bacterium CG10_big_fil_rev_8_21_14_0_10_42_17</name>
    <dbReference type="NCBI Taxonomy" id="1974584"/>
    <lineage>
        <taxon>Bacteria</taxon>
        <taxon>Candidatus Harrisoniibacteriota</taxon>
    </lineage>
</organism>
<evidence type="ECO:0000313" key="1">
    <source>
        <dbReference type="EMBL" id="PIT92577.1"/>
    </source>
</evidence>
<sequence>MAKLKHITKYHERALELKYKGYSYQNIAEDINRKFEKSRKAKFTEQSVKDWFKQSGTLQETYRLYAQELDLIHQETVDIVRKAGVRVREQNFRLANEMLVALMGSQNDGVKLAAIKELLDRVEGHPKDRIELSKINFKDMEPSDRWEFIPYEMQLALARNQYPDAKAAIIKKWLADGEPAVGNSSLADEQD</sequence>
<reference evidence="2" key="1">
    <citation type="submission" date="2017-09" db="EMBL/GenBank/DDBJ databases">
        <title>Depth-based differentiation of microbial function through sediment-hosted aquifers and enrichment of novel symbionts in the deep terrestrial subsurface.</title>
        <authorList>
            <person name="Probst A.J."/>
            <person name="Ladd B."/>
            <person name="Jarett J.K."/>
            <person name="Geller-Mcgrath D.E."/>
            <person name="Sieber C.M.K."/>
            <person name="Emerson J.B."/>
            <person name="Anantharaman K."/>
            <person name="Thomas B.C."/>
            <person name="Malmstrom R."/>
            <person name="Stieglmeier M."/>
            <person name="Klingl A."/>
            <person name="Woyke T."/>
            <person name="Ryan C.M."/>
            <person name="Banfield J.F."/>
        </authorList>
    </citation>
    <scope>NUCLEOTIDE SEQUENCE [LARGE SCALE GENOMIC DNA]</scope>
</reference>
<dbReference type="Proteomes" id="UP000228635">
    <property type="component" value="Unassembled WGS sequence"/>
</dbReference>
<gene>
    <name evidence="1" type="ORF">COU08_01110</name>
</gene>
<name>A0A2M6WIF8_9BACT</name>
<protein>
    <submittedName>
        <fullName evidence="1">Uncharacterized protein</fullName>
    </submittedName>
</protein>
<dbReference type="AlphaFoldDB" id="A0A2M6WIF8"/>
<accession>A0A2M6WIF8</accession>
<comment type="caution">
    <text evidence="1">The sequence shown here is derived from an EMBL/GenBank/DDBJ whole genome shotgun (WGS) entry which is preliminary data.</text>
</comment>
<dbReference type="EMBL" id="PFBA01000013">
    <property type="protein sequence ID" value="PIT92577.1"/>
    <property type="molecule type" value="Genomic_DNA"/>
</dbReference>